<protein>
    <submittedName>
        <fullName evidence="1">Uncharacterized protein</fullName>
    </submittedName>
</protein>
<sequence length="64" mass="7270">MKKGSSQQQVSCEGINAEETYGCDRRKLSSGKLPYSLADITSNCENYENCEKRITIPTIRYYVV</sequence>
<proteinExistence type="predicted"/>
<keyword evidence="2" id="KW-1185">Reference proteome</keyword>
<evidence type="ECO:0000313" key="1">
    <source>
        <dbReference type="EMBL" id="RHZ63727.1"/>
    </source>
</evidence>
<dbReference type="Proteomes" id="UP000266861">
    <property type="component" value="Unassembled WGS sequence"/>
</dbReference>
<dbReference type="AlphaFoldDB" id="A0A397HL74"/>
<dbReference type="EMBL" id="PQFF01000300">
    <property type="protein sequence ID" value="RHZ63727.1"/>
    <property type="molecule type" value="Genomic_DNA"/>
</dbReference>
<name>A0A397HL74_9GLOM</name>
<gene>
    <name evidence="1" type="ORF">Glove_328g20</name>
</gene>
<accession>A0A397HL74</accession>
<reference evidence="1 2" key="1">
    <citation type="submission" date="2018-08" db="EMBL/GenBank/DDBJ databases">
        <title>Genome and evolution of the arbuscular mycorrhizal fungus Diversispora epigaea (formerly Glomus versiforme) and its bacterial endosymbionts.</title>
        <authorList>
            <person name="Sun X."/>
            <person name="Fei Z."/>
            <person name="Harrison M."/>
        </authorList>
    </citation>
    <scope>NUCLEOTIDE SEQUENCE [LARGE SCALE GENOMIC DNA]</scope>
    <source>
        <strain evidence="1 2">IT104</strain>
    </source>
</reference>
<comment type="caution">
    <text evidence="1">The sequence shown here is derived from an EMBL/GenBank/DDBJ whole genome shotgun (WGS) entry which is preliminary data.</text>
</comment>
<evidence type="ECO:0000313" key="2">
    <source>
        <dbReference type="Proteomes" id="UP000266861"/>
    </source>
</evidence>
<organism evidence="1 2">
    <name type="scientific">Diversispora epigaea</name>
    <dbReference type="NCBI Taxonomy" id="1348612"/>
    <lineage>
        <taxon>Eukaryota</taxon>
        <taxon>Fungi</taxon>
        <taxon>Fungi incertae sedis</taxon>
        <taxon>Mucoromycota</taxon>
        <taxon>Glomeromycotina</taxon>
        <taxon>Glomeromycetes</taxon>
        <taxon>Diversisporales</taxon>
        <taxon>Diversisporaceae</taxon>
        <taxon>Diversispora</taxon>
    </lineage>
</organism>